<reference evidence="2" key="1">
    <citation type="journal article" date="2015" name="Nature">
        <title>Complex archaea that bridge the gap between prokaryotes and eukaryotes.</title>
        <authorList>
            <person name="Spang A."/>
            <person name="Saw J.H."/>
            <person name="Jorgensen S.L."/>
            <person name="Zaremba-Niedzwiedzka K."/>
            <person name="Martijn J."/>
            <person name="Lind A.E."/>
            <person name="van Eijk R."/>
            <person name="Schleper C."/>
            <person name="Guy L."/>
            <person name="Ettema T.J."/>
        </authorList>
    </citation>
    <scope>NUCLEOTIDE SEQUENCE</scope>
</reference>
<dbReference type="InterPro" id="IPR036397">
    <property type="entry name" value="RNaseH_sf"/>
</dbReference>
<dbReference type="InterPro" id="IPR006133">
    <property type="entry name" value="DNA-dir_DNA_pol_B_exonuc"/>
</dbReference>
<name>A0A0F9GMD2_9ZZZZ</name>
<protein>
    <recommendedName>
        <fullName evidence="1">DNA-directed DNA polymerase family B exonuclease domain-containing protein</fullName>
    </recommendedName>
</protein>
<evidence type="ECO:0000313" key="2">
    <source>
        <dbReference type="EMBL" id="KKM00055.1"/>
    </source>
</evidence>
<dbReference type="Gene3D" id="3.30.342.10">
    <property type="entry name" value="DNA Polymerase, chain B, domain 1"/>
    <property type="match status" value="1"/>
</dbReference>
<dbReference type="PANTHER" id="PTHR10322:SF23">
    <property type="entry name" value="DNA POLYMERASE DELTA CATALYTIC SUBUNIT"/>
    <property type="match status" value="1"/>
</dbReference>
<feature type="non-terminal residue" evidence="2">
    <location>
        <position position="277"/>
    </location>
</feature>
<comment type="caution">
    <text evidence="2">The sequence shown here is derived from an EMBL/GenBank/DDBJ whole genome shotgun (WGS) entry which is preliminary data.</text>
</comment>
<dbReference type="InterPro" id="IPR050240">
    <property type="entry name" value="DNA_pol_type-B"/>
</dbReference>
<dbReference type="Gene3D" id="3.30.420.10">
    <property type="entry name" value="Ribonuclease H-like superfamily/Ribonuclease H"/>
    <property type="match status" value="1"/>
</dbReference>
<dbReference type="PANTHER" id="PTHR10322">
    <property type="entry name" value="DNA POLYMERASE CATALYTIC SUBUNIT"/>
    <property type="match status" value="1"/>
</dbReference>
<dbReference type="GO" id="GO:0006261">
    <property type="term" value="P:DNA-templated DNA replication"/>
    <property type="evidence" value="ECO:0007669"/>
    <property type="project" value="TreeGrafter"/>
</dbReference>
<dbReference type="Pfam" id="PF03104">
    <property type="entry name" value="DNA_pol_B_exo1"/>
    <property type="match status" value="1"/>
</dbReference>
<dbReference type="EMBL" id="LAZR01017523">
    <property type="protein sequence ID" value="KKM00055.1"/>
    <property type="molecule type" value="Genomic_DNA"/>
</dbReference>
<gene>
    <name evidence="2" type="ORF">LCGC14_1808220</name>
</gene>
<evidence type="ECO:0000259" key="1">
    <source>
        <dbReference type="Pfam" id="PF03104"/>
    </source>
</evidence>
<dbReference type="AlphaFoldDB" id="A0A0F9GMD2"/>
<accession>A0A0F9GMD2</accession>
<dbReference type="SUPFAM" id="SSF53098">
    <property type="entry name" value="Ribonuclease H-like"/>
    <property type="match status" value="1"/>
</dbReference>
<dbReference type="GO" id="GO:0003887">
    <property type="term" value="F:DNA-directed DNA polymerase activity"/>
    <property type="evidence" value="ECO:0007669"/>
    <property type="project" value="TreeGrafter"/>
</dbReference>
<dbReference type="InterPro" id="IPR012337">
    <property type="entry name" value="RNaseH-like_sf"/>
</dbReference>
<sequence length="277" mass="32695">MTSLHLNLMTAAYVEEDEELLTGNRDYSVEPLLKRRAVVHLFCRDANGKRYVIRDWRGVFKPYLFVPSRSDNKEGLHDFFGRYVKRLEVELPRNVPSTREDFKFTDEADILFEKRFLIDKKIRCGLKVDITPGQPAMIGPAPDLDIQPRKWYYDFEMAATGDINPRNADFPIVLASAFDSYTDNLYAFLNRPPMITVKELKKVFERVRKAWDTRGFKVLLWDCPNEFQTVSQYIQQIRIVDPDQLIAHNGDRFDFPYLFYRCQKKRWRIMKSMSPLG</sequence>
<proteinExistence type="predicted"/>
<feature type="domain" description="DNA-directed DNA polymerase family B exonuclease" evidence="1">
    <location>
        <begin position="107"/>
        <end position="264"/>
    </location>
</feature>
<organism evidence="2">
    <name type="scientific">marine sediment metagenome</name>
    <dbReference type="NCBI Taxonomy" id="412755"/>
    <lineage>
        <taxon>unclassified sequences</taxon>
        <taxon>metagenomes</taxon>
        <taxon>ecological metagenomes</taxon>
    </lineage>
</organism>
<dbReference type="GO" id="GO:0003676">
    <property type="term" value="F:nucleic acid binding"/>
    <property type="evidence" value="ECO:0007669"/>
    <property type="project" value="InterPro"/>
</dbReference>